<name>A0A0W1A0M1_9GAMM</name>
<comment type="caution">
    <text evidence="3">The sequence shown here is derived from an EMBL/GenBank/DDBJ whole genome shotgun (WGS) entry which is preliminary data.</text>
</comment>
<feature type="chain" id="PRO_5006919264" description="Secreted protein" evidence="2">
    <location>
        <begin position="20"/>
        <end position="70"/>
    </location>
</feature>
<keyword evidence="4" id="KW-1185">Reference proteome</keyword>
<reference evidence="3 4" key="1">
    <citation type="submission" date="2015-11" db="EMBL/GenBank/DDBJ databases">
        <title>Genomic analysis of 38 Legionella species identifies large and diverse effector repertoires.</title>
        <authorList>
            <person name="Burstein D."/>
            <person name="Amaro F."/>
            <person name="Zusman T."/>
            <person name="Lifshitz Z."/>
            <person name="Cohen O."/>
            <person name="Gilbert J.A."/>
            <person name="Pupko T."/>
            <person name="Shuman H.A."/>
            <person name="Segal G."/>
        </authorList>
    </citation>
    <scope>NUCLEOTIDE SEQUENCE [LARGE SCALE GENOMIC DNA]</scope>
    <source>
        <strain evidence="3 4">ATCC 51914</strain>
    </source>
</reference>
<keyword evidence="2" id="KW-0732">Signal</keyword>
<accession>A0A0W1A0M1</accession>
<organism evidence="3 4">
    <name type="scientific">Legionella waltersii</name>
    <dbReference type="NCBI Taxonomy" id="66969"/>
    <lineage>
        <taxon>Bacteria</taxon>
        <taxon>Pseudomonadati</taxon>
        <taxon>Pseudomonadota</taxon>
        <taxon>Gammaproteobacteria</taxon>
        <taxon>Legionellales</taxon>
        <taxon>Legionellaceae</taxon>
        <taxon>Legionella</taxon>
    </lineage>
</organism>
<dbReference type="RefSeq" id="WP_058481286.1">
    <property type="nucleotide sequence ID" value="NZ_CAAAIQ010000032.1"/>
</dbReference>
<dbReference type="AlphaFoldDB" id="A0A0W1A0M1"/>
<evidence type="ECO:0000256" key="1">
    <source>
        <dbReference type="SAM" id="MobiDB-lite"/>
    </source>
</evidence>
<feature type="region of interest" description="Disordered" evidence="1">
    <location>
        <begin position="50"/>
        <end position="70"/>
    </location>
</feature>
<sequence>MKYCSLVYFLAIYSLTNIAYSDDSTANTNPPQTNNILDKTKRKLDNANQVEQQNLEQGIQQGEGQPENNE</sequence>
<dbReference type="Proteomes" id="UP000054729">
    <property type="component" value="Unassembled WGS sequence"/>
</dbReference>
<dbReference type="EMBL" id="LNZB01000060">
    <property type="protein sequence ID" value="KTD74611.1"/>
    <property type="molecule type" value="Genomic_DNA"/>
</dbReference>
<gene>
    <name evidence="3" type="ORF">Lwal_2652</name>
</gene>
<evidence type="ECO:0000313" key="4">
    <source>
        <dbReference type="Proteomes" id="UP000054729"/>
    </source>
</evidence>
<feature type="signal peptide" evidence="2">
    <location>
        <begin position="1"/>
        <end position="19"/>
    </location>
</feature>
<evidence type="ECO:0000313" key="3">
    <source>
        <dbReference type="EMBL" id="KTD74611.1"/>
    </source>
</evidence>
<proteinExistence type="predicted"/>
<protein>
    <recommendedName>
        <fullName evidence="5">Secreted protein</fullName>
    </recommendedName>
</protein>
<evidence type="ECO:0008006" key="5">
    <source>
        <dbReference type="Google" id="ProtNLM"/>
    </source>
</evidence>
<dbReference type="PATRIC" id="fig|66969.6.peg.2867"/>
<evidence type="ECO:0000256" key="2">
    <source>
        <dbReference type="SAM" id="SignalP"/>
    </source>
</evidence>